<gene>
    <name evidence="1" type="ORF">E5983_00885</name>
</gene>
<evidence type="ECO:0000313" key="1">
    <source>
        <dbReference type="EMBL" id="MVX58230.1"/>
    </source>
</evidence>
<reference evidence="1 2" key="1">
    <citation type="submission" date="2019-12" db="EMBL/GenBank/DDBJ databases">
        <title>Microbes associate with the intestines of laboratory mice.</title>
        <authorList>
            <person name="Navarre W."/>
            <person name="Wong E."/>
        </authorList>
    </citation>
    <scope>NUCLEOTIDE SEQUENCE [LARGE SCALE GENOMIC DNA]</scope>
    <source>
        <strain evidence="1 2">NM51_B2-22</strain>
    </source>
</reference>
<dbReference type="RefSeq" id="WP_160332062.1">
    <property type="nucleotide sequence ID" value="NZ_WSRS01000004.1"/>
</dbReference>
<dbReference type="EMBL" id="WSRS01000004">
    <property type="protein sequence ID" value="MVX58230.1"/>
    <property type="molecule type" value="Genomic_DNA"/>
</dbReference>
<dbReference type="AlphaFoldDB" id="A0A7X3G6W6"/>
<proteinExistence type="predicted"/>
<dbReference type="InterPro" id="IPR010861">
    <property type="entry name" value="DUF1492"/>
</dbReference>
<dbReference type="OrthoDB" id="2222996at2"/>
<dbReference type="Pfam" id="PF07374">
    <property type="entry name" value="DUF1492"/>
    <property type="match status" value="1"/>
</dbReference>
<name>A0A7X3G6W6_9STRE</name>
<organism evidence="1 2">
    <name type="scientific">Streptococcus danieliae</name>
    <dbReference type="NCBI Taxonomy" id="747656"/>
    <lineage>
        <taxon>Bacteria</taxon>
        <taxon>Bacillati</taxon>
        <taxon>Bacillota</taxon>
        <taxon>Bacilli</taxon>
        <taxon>Lactobacillales</taxon>
        <taxon>Streptococcaceae</taxon>
        <taxon>Streptococcus</taxon>
    </lineage>
</organism>
<dbReference type="Proteomes" id="UP000461595">
    <property type="component" value="Unassembled WGS sequence"/>
</dbReference>
<comment type="caution">
    <text evidence="1">The sequence shown here is derived from an EMBL/GenBank/DDBJ whole genome shotgun (WGS) entry which is preliminary data.</text>
</comment>
<sequence>MTDIRKRLASLKYIDSKIKSLQQEIVSLKSSIFKSQQYSDEPKGGNLNNKSEDLNISIIDKSNELYTEIDSLLAERDELVQAIESLDDPLENIVMRLLYINRMQWSDVLCELGAGNGTVQRARDSAIHKLSQKFGKDGNIGNSKVLN</sequence>
<accession>A0A7X3G6W6</accession>
<evidence type="ECO:0000313" key="2">
    <source>
        <dbReference type="Proteomes" id="UP000461595"/>
    </source>
</evidence>
<protein>
    <submittedName>
        <fullName evidence="1">DUF1492 domain-containing protein</fullName>
    </submittedName>
</protein>